<dbReference type="SUPFAM" id="SSF50630">
    <property type="entry name" value="Acid proteases"/>
    <property type="match status" value="1"/>
</dbReference>
<evidence type="ECO:0000256" key="3">
    <source>
        <dbReference type="ARBA" id="ARBA00022670"/>
    </source>
</evidence>
<comment type="subcellular location">
    <subcellularLocation>
        <location evidence="1">Membrane</location>
    </subcellularLocation>
</comment>
<feature type="region of interest" description="Disordered" evidence="10">
    <location>
        <begin position="392"/>
        <end position="438"/>
    </location>
</feature>
<accession>A0A0D3JUD7</accession>
<keyword evidence="4 11" id="KW-0812">Transmembrane</keyword>
<dbReference type="GeneID" id="17272668"/>
<evidence type="ECO:0000259" key="12">
    <source>
        <dbReference type="PROSITE" id="PS51767"/>
    </source>
</evidence>
<evidence type="ECO:0000256" key="11">
    <source>
        <dbReference type="SAM" id="Phobius"/>
    </source>
</evidence>
<dbReference type="PROSITE" id="PS51767">
    <property type="entry name" value="PEPTIDASE_A1"/>
    <property type="match status" value="1"/>
</dbReference>
<evidence type="ECO:0000256" key="7">
    <source>
        <dbReference type="ARBA" id="ARBA00022989"/>
    </source>
</evidence>
<dbReference type="PANTHER" id="PTHR13683">
    <property type="entry name" value="ASPARTYL PROTEASES"/>
    <property type="match status" value="1"/>
</dbReference>
<feature type="disulfide bond" evidence="9">
    <location>
        <begin position="82"/>
        <end position="118"/>
    </location>
</feature>
<keyword evidence="5" id="KW-0732">Signal</keyword>
<reference evidence="14" key="1">
    <citation type="journal article" date="2013" name="Nature">
        <title>Pan genome of the phytoplankton Emiliania underpins its global distribution.</title>
        <authorList>
            <person name="Read B.A."/>
            <person name="Kegel J."/>
            <person name="Klute M.J."/>
            <person name="Kuo A."/>
            <person name="Lefebvre S.C."/>
            <person name="Maumus F."/>
            <person name="Mayer C."/>
            <person name="Miller J."/>
            <person name="Monier A."/>
            <person name="Salamov A."/>
            <person name="Young J."/>
            <person name="Aguilar M."/>
            <person name="Claverie J.M."/>
            <person name="Frickenhaus S."/>
            <person name="Gonzalez K."/>
            <person name="Herman E.K."/>
            <person name="Lin Y.C."/>
            <person name="Napier J."/>
            <person name="Ogata H."/>
            <person name="Sarno A.F."/>
            <person name="Shmutz J."/>
            <person name="Schroeder D."/>
            <person name="de Vargas C."/>
            <person name="Verret F."/>
            <person name="von Dassow P."/>
            <person name="Valentin K."/>
            <person name="Van de Peer Y."/>
            <person name="Wheeler G."/>
            <person name="Dacks J.B."/>
            <person name="Delwiche C.F."/>
            <person name="Dyhrman S.T."/>
            <person name="Glockner G."/>
            <person name="John U."/>
            <person name="Richards T."/>
            <person name="Worden A.Z."/>
            <person name="Zhang X."/>
            <person name="Grigoriev I.V."/>
            <person name="Allen A.E."/>
            <person name="Bidle K."/>
            <person name="Borodovsky M."/>
            <person name="Bowler C."/>
            <person name="Brownlee C."/>
            <person name="Cock J.M."/>
            <person name="Elias M."/>
            <person name="Gladyshev V.N."/>
            <person name="Groth M."/>
            <person name="Guda C."/>
            <person name="Hadaegh A."/>
            <person name="Iglesias-Rodriguez M.D."/>
            <person name="Jenkins J."/>
            <person name="Jones B.M."/>
            <person name="Lawson T."/>
            <person name="Leese F."/>
            <person name="Lindquist E."/>
            <person name="Lobanov A."/>
            <person name="Lomsadze A."/>
            <person name="Malik S.B."/>
            <person name="Marsh M.E."/>
            <person name="Mackinder L."/>
            <person name="Mock T."/>
            <person name="Mueller-Roeber B."/>
            <person name="Pagarete A."/>
            <person name="Parker M."/>
            <person name="Probert I."/>
            <person name="Quesneville H."/>
            <person name="Raines C."/>
            <person name="Rensing S.A."/>
            <person name="Riano-Pachon D.M."/>
            <person name="Richier S."/>
            <person name="Rokitta S."/>
            <person name="Shiraiwa Y."/>
            <person name="Soanes D.M."/>
            <person name="van der Giezen M."/>
            <person name="Wahlund T.M."/>
            <person name="Williams B."/>
            <person name="Wilson W."/>
            <person name="Wolfe G."/>
            <person name="Wurch L.L."/>
        </authorList>
    </citation>
    <scope>NUCLEOTIDE SEQUENCE</scope>
</reference>
<name>A0A0D3JUD7_EMIH1</name>
<feature type="compositionally biased region" description="Pro residues" evidence="10">
    <location>
        <begin position="395"/>
        <end position="438"/>
    </location>
</feature>
<dbReference type="Pfam" id="PF14543">
    <property type="entry name" value="TAXi_N"/>
    <property type="match status" value="1"/>
</dbReference>
<dbReference type="STRING" id="2903.R1CWN8"/>
<dbReference type="InterPro" id="IPR033121">
    <property type="entry name" value="PEPTIDASE_A1"/>
</dbReference>
<dbReference type="InterPro" id="IPR001461">
    <property type="entry name" value="Aspartic_peptidase_A1"/>
</dbReference>
<keyword evidence="3" id="KW-0645">Protease</keyword>
<dbReference type="Gene3D" id="2.40.70.10">
    <property type="entry name" value="Acid Proteases"/>
    <property type="match status" value="2"/>
</dbReference>
<dbReference type="GO" id="GO:0016020">
    <property type="term" value="C:membrane"/>
    <property type="evidence" value="ECO:0007669"/>
    <property type="project" value="UniProtKB-SubCell"/>
</dbReference>
<dbReference type="OMA" id="CANCNSC"/>
<evidence type="ECO:0000256" key="6">
    <source>
        <dbReference type="ARBA" id="ARBA00022801"/>
    </source>
</evidence>
<evidence type="ECO:0000256" key="4">
    <source>
        <dbReference type="ARBA" id="ARBA00022692"/>
    </source>
</evidence>
<evidence type="ECO:0000313" key="14">
    <source>
        <dbReference type="Proteomes" id="UP000013827"/>
    </source>
</evidence>
<evidence type="ECO:0000313" key="13">
    <source>
        <dbReference type="EnsemblProtists" id="EOD27122"/>
    </source>
</evidence>
<dbReference type="PaxDb" id="2903-EOD27122"/>
<dbReference type="InterPro" id="IPR032799">
    <property type="entry name" value="TAXi_C"/>
</dbReference>
<keyword evidence="7 11" id="KW-1133">Transmembrane helix</keyword>
<sequence length="530" mass="55641">MYMWQLHAHTPLKFVAAAEAHDPRVHPGGRRQLSLKAGWRLNGNLQTLGYFAAEMCVGNPPRSFSLIVDTGSGMTALPCADCTHCGHHSAGTRFDASASPTSSVVGCSGCGSCDRGSCGYSVSYTEGSSIRGRLVRDEVHYAVDGASGRTAPTVFGCQTYESGLFHSQQADGIAGFSRAGSGGQGGSLLRDLCAATGAPAARPPSSRSASPRTAARWSWEARCSSSASGAIPSARPPPLLRAAQGSPSDFSHSIVDSGTTFIYLPPTPYAAVRRLFQQSCPWPAGCASRSVKGHYPDDFCYTMEEADLGGFANHSIRLGGGFELPLTPRQYIYKDRPGVWCLGVFDNGHAGLVVFDVDGRRIAFLPHNCDAMAAAKAPSLLTGGYGLAGCSKPLTPEPPPPPPSPPPTPPAPPVPPLPPHPPPIPPRPPIHPPLPPHPPGWGTPLLTRVYQSVSSALQGLRESGRAGLAAASSLFALPSGSDRTRRVFGILGVVLAAIFCCLTPLLFCALRMLFEALRGPTALARPQSTR</sequence>
<keyword evidence="9" id="KW-1015">Disulfide bond</keyword>
<dbReference type="GO" id="GO:0006508">
    <property type="term" value="P:proteolysis"/>
    <property type="evidence" value="ECO:0007669"/>
    <property type="project" value="UniProtKB-KW"/>
</dbReference>
<dbReference type="RefSeq" id="XP_005779551.1">
    <property type="nucleotide sequence ID" value="XM_005779494.1"/>
</dbReference>
<evidence type="ECO:0000256" key="2">
    <source>
        <dbReference type="ARBA" id="ARBA00007447"/>
    </source>
</evidence>
<dbReference type="InterPro" id="IPR021109">
    <property type="entry name" value="Peptidase_aspartic_dom_sf"/>
</dbReference>
<keyword evidence="8 11" id="KW-0472">Membrane</keyword>
<dbReference type="EnsemblProtists" id="EOD27122">
    <property type="protein sequence ID" value="EOD27122"/>
    <property type="gene ID" value="EMIHUDRAFT_100295"/>
</dbReference>
<proteinExistence type="inferred from homology"/>
<protein>
    <recommendedName>
        <fullName evidence="12">Peptidase A1 domain-containing protein</fullName>
    </recommendedName>
</protein>
<evidence type="ECO:0000256" key="10">
    <source>
        <dbReference type="SAM" id="MobiDB-lite"/>
    </source>
</evidence>
<dbReference type="KEGG" id="ehx:EMIHUDRAFT_100295"/>
<comment type="similarity">
    <text evidence="2">Belongs to the peptidase A1 family.</text>
</comment>
<evidence type="ECO:0000256" key="9">
    <source>
        <dbReference type="PIRSR" id="PIRSR601461-2"/>
    </source>
</evidence>
<feature type="transmembrane region" description="Helical" evidence="11">
    <location>
        <begin position="487"/>
        <end position="510"/>
    </location>
</feature>
<dbReference type="Proteomes" id="UP000013827">
    <property type="component" value="Unassembled WGS sequence"/>
</dbReference>
<evidence type="ECO:0000256" key="1">
    <source>
        <dbReference type="ARBA" id="ARBA00004370"/>
    </source>
</evidence>
<reference evidence="13" key="2">
    <citation type="submission" date="2024-10" db="UniProtKB">
        <authorList>
            <consortium name="EnsemblProtists"/>
        </authorList>
    </citation>
    <scope>IDENTIFICATION</scope>
</reference>
<dbReference type="Pfam" id="PF14541">
    <property type="entry name" value="TAXi_C"/>
    <property type="match status" value="1"/>
</dbReference>
<dbReference type="AlphaFoldDB" id="A0A0D3JUD7"/>
<dbReference type="GO" id="GO:0004190">
    <property type="term" value="F:aspartic-type endopeptidase activity"/>
    <property type="evidence" value="ECO:0007669"/>
    <property type="project" value="InterPro"/>
</dbReference>
<evidence type="ECO:0000256" key="5">
    <source>
        <dbReference type="ARBA" id="ARBA00022729"/>
    </source>
</evidence>
<dbReference type="PANTHER" id="PTHR13683:SF375">
    <property type="entry name" value="PEPTIDASE A1 DOMAIN-CONTAINING PROTEIN"/>
    <property type="match status" value="1"/>
</dbReference>
<dbReference type="eggNOG" id="KOG1339">
    <property type="taxonomic scope" value="Eukaryota"/>
</dbReference>
<feature type="domain" description="Peptidase A1" evidence="12">
    <location>
        <begin position="51"/>
        <end position="377"/>
    </location>
</feature>
<dbReference type="HOGENOM" id="CLU_514316_0_0_1"/>
<keyword evidence="6" id="KW-0378">Hydrolase</keyword>
<evidence type="ECO:0000256" key="8">
    <source>
        <dbReference type="ARBA" id="ARBA00023136"/>
    </source>
</evidence>
<keyword evidence="14" id="KW-1185">Reference proteome</keyword>
<dbReference type="InterPro" id="IPR032861">
    <property type="entry name" value="TAXi_N"/>
</dbReference>
<organism evidence="13 14">
    <name type="scientific">Emiliania huxleyi (strain CCMP1516)</name>
    <dbReference type="NCBI Taxonomy" id="280463"/>
    <lineage>
        <taxon>Eukaryota</taxon>
        <taxon>Haptista</taxon>
        <taxon>Haptophyta</taxon>
        <taxon>Prymnesiophyceae</taxon>
        <taxon>Isochrysidales</taxon>
        <taxon>Noelaerhabdaceae</taxon>
        <taxon>Emiliania</taxon>
    </lineage>
</organism>